<organism evidence="3 4">
    <name type="scientific">Mycobacterium simiae</name>
    <name type="common">Mycobacterium habana</name>
    <dbReference type="NCBI Taxonomy" id="1784"/>
    <lineage>
        <taxon>Bacteria</taxon>
        <taxon>Bacillati</taxon>
        <taxon>Actinomycetota</taxon>
        <taxon>Actinomycetes</taxon>
        <taxon>Mycobacteriales</taxon>
        <taxon>Mycobacteriaceae</taxon>
        <taxon>Mycobacterium</taxon>
        <taxon>Mycobacterium simiae complex</taxon>
    </lineage>
</organism>
<dbReference type="EMBL" id="MZZM01000041">
    <property type="protein sequence ID" value="ORJ53198.1"/>
    <property type="molecule type" value="Genomic_DNA"/>
</dbReference>
<comment type="caution">
    <text evidence="3">The sequence shown here is derived from an EMBL/GenBank/DDBJ whole genome shotgun (WGS) entry which is preliminary data.</text>
</comment>
<proteinExistence type="predicted"/>
<accession>A0A1X0XK34</accession>
<name>A0A1X0XK34_MYCSI</name>
<keyword evidence="2" id="KW-0812">Transmembrane</keyword>
<evidence type="ECO:0000256" key="2">
    <source>
        <dbReference type="SAM" id="Phobius"/>
    </source>
</evidence>
<keyword evidence="4" id="KW-1185">Reference proteome</keyword>
<protein>
    <submittedName>
        <fullName evidence="3">Uncharacterized protein</fullName>
    </submittedName>
</protein>
<gene>
    <name evidence="3" type="ORF">B5M45_29325</name>
</gene>
<dbReference type="RefSeq" id="WP_084953918.1">
    <property type="nucleotide sequence ID" value="NZ_MZZM01000041.1"/>
</dbReference>
<evidence type="ECO:0000313" key="3">
    <source>
        <dbReference type="EMBL" id="ORJ53198.1"/>
    </source>
</evidence>
<keyword evidence="2" id="KW-1133">Transmembrane helix</keyword>
<sequence length="263" mass="28128">MGVTVVAADYTVAALAGRLTFALGLPLVGLTLLVIGLWERSRSRRRPSPGYPYPPPIGYPYPYPGPAYPGYPPHVPPPRPHVPPPRRASKSSTTLITVGSVVLTLGILGDVANAATGLARHQQRTSMRVGECITQTSYRSESFSSSTNNDCANPMNTYQLAFKGGSSATCPDGRREGSYYDRYTDSSTILCFALNLKQGQCYEFGSDTSHPTIMLSNCSTAASRRVRVVARIDGSTDESECPAGAKGVGYPSPAVVYCLAREP</sequence>
<keyword evidence="2" id="KW-0472">Membrane</keyword>
<evidence type="ECO:0000256" key="1">
    <source>
        <dbReference type="SAM" id="MobiDB-lite"/>
    </source>
</evidence>
<feature type="region of interest" description="Disordered" evidence="1">
    <location>
        <begin position="72"/>
        <end position="91"/>
    </location>
</feature>
<dbReference type="STRING" id="1784.VC42_12770"/>
<evidence type="ECO:0000313" key="4">
    <source>
        <dbReference type="Proteomes" id="UP000193040"/>
    </source>
</evidence>
<dbReference type="AlphaFoldDB" id="A0A1X0XK34"/>
<reference evidence="3 4" key="1">
    <citation type="submission" date="2017-03" db="EMBL/GenBank/DDBJ databases">
        <title>Genomic insights into Mycobacterium simiae human colonization.</title>
        <authorList>
            <person name="Steffani J.L."/>
            <person name="Brunck M.E."/>
            <person name="Cruz E."/>
            <person name="Montiel R."/>
            <person name="Barona F."/>
        </authorList>
    </citation>
    <scope>NUCLEOTIDE SEQUENCE [LARGE SCALE GENOMIC DNA]</scope>
    <source>
        <strain evidence="3 4">MsiGto</strain>
    </source>
</reference>
<feature type="transmembrane region" description="Helical" evidence="2">
    <location>
        <begin position="19"/>
        <end position="38"/>
    </location>
</feature>
<dbReference type="Proteomes" id="UP000193040">
    <property type="component" value="Unassembled WGS sequence"/>
</dbReference>
<feature type="compositionally biased region" description="Pro residues" evidence="1">
    <location>
        <begin position="72"/>
        <end position="86"/>
    </location>
</feature>